<accession>A0ABP0N1F0</accession>
<feature type="compositionally biased region" description="Polar residues" evidence="1">
    <location>
        <begin position="62"/>
        <end position="91"/>
    </location>
</feature>
<gene>
    <name evidence="2" type="ORF">SCF082_LOCUS30262</name>
</gene>
<comment type="caution">
    <text evidence="2">The sequence shown here is derived from an EMBL/GenBank/DDBJ whole genome shotgun (WGS) entry which is preliminary data.</text>
</comment>
<organism evidence="2 3">
    <name type="scientific">Durusdinium trenchii</name>
    <dbReference type="NCBI Taxonomy" id="1381693"/>
    <lineage>
        <taxon>Eukaryota</taxon>
        <taxon>Sar</taxon>
        <taxon>Alveolata</taxon>
        <taxon>Dinophyceae</taxon>
        <taxon>Suessiales</taxon>
        <taxon>Symbiodiniaceae</taxon>
        <taxon>Durusdinium</taxon>
    </lineage>
</organism>
<feature type="compositionally biased region" description="Polar residues" evidence="1">
    <location>
        <begin position="41"/>
        <end position="50"/>
    </location>
</feature>
<feature type="compositionally biased region" description="Basic and acidic residues" evidence="1">
    <location>
        <begin position="321"/>
        <end position="339"/>
    </location>
</feature>
<feature type="region of interest" description="Disordered" evidence="1">
    <location>
        <begin position="292"/>
        <end position="346"/>
    </location>
</feature>
<evidence type="ECO:0000313" key="3">
    <source>
        <dbReference type="Proteomes" id="UP001642464"/>
    </source>
</evidence>
<evidence type="ECO:0000256" key="1">
    <source>
        <dbReference type="SAM" id="MobiDB-lite"/>
    </source>
</evidence>
<sequence>MSTTSLVSSHGSASCVRFKAEQVASPTLQSPRTIAPPRTVPSPQASSSGSMEPHAAKRTCNKHPTWTSKPSLHDASSSRPETPNSSASARSATFVEGRLLLNDLHEDDRTRQSKDPRSEHVRFVHLDKDRAELDLYSLPLELFGQQLGDPPPTRETLPDVSPKNVAIRDPPNVAKRRTPKHPPRKPQLKKSTDLIELAGFSLRVDGQPISNAVVPVWTETPGREGVDESVLQMGSVLTDESAENEKAQNESTWALEHQNEHQNVLHTTMNTDEDLADLLPDWAMTSPSFLDSECLPSLPTRSGSAPTEAGKATSTHLHGIQQEKERRPPAEPQRSERKFYKSTRVQKDWSSVPPEIRGLLRRVPSPPQRWKKVDHPIVAESAPESTIEKASVEVQCSDMQTEDYPDPDDDSAWSTGRRLLIQRCRPEHVKLQKWRRLDQPKPLSRLQLYLQSFQSRFPGALDSDELAKNAGSFTQRVLVLPSLTKSGSPRTWR</sequence>
<dbReference type="EMBL" id="CAXAMM010024869">
    <property type="protein sequence ID" value="CAK9056090.1"/>
    <property type="molecule type" value="Genomic_DNA"/>
</dbReference>
<name>A0ABP0N1F0_9DINO</name>
<evidence type="ECO:0000313" key="2">
    <source>
        <dbReference type="EMBL" id="CAK9056090.1"/>
    </source>
</evidence>
<reference evidence="2 3" key="1">
    <citation type="submission" date="2024-02" db="EMBL/GenBank/DDBJ databases">
        <authorList>
            <person name="Chen Y."/>
            <person name="Shah S."/>
            <person name="Dougan E. K."/>
            <person name="Thang M."/>
            <person name="Chan C."/>
        </authorList>
    </citation>
    <scope>NUCLEOTIDE SEQUENCE [LARGE SCALE GENOMIC DNA]</scope>
</reference>
<feature type="region of interest" description="Disordered" evidence="1">
    <location>
        <begin position="146"/>
        <end position="190"/>
    </location>
</feature>
<feature type="compositionally biased region" description="Basic residues" evidence="1">
    <location>
        <begin position="174"/>
        <end position="188"/>
    </location>
</feature>
<keyword evidence="3" id="KW-1185">Reference proteome</keyword>
<feature type="region of interest" description="Disordered" evidence="1">
    <location>
        <begin position="22"/>
        <end position="93"/>
    </location>
</feature>
<protein>
    <submittedName>
        <fullName evidence="2">Hydroxymethylbilane synthase</fullName>
    </submittedName>
</protein>
<proteinExistence type="predicted"/>
<dbReference type="Proteomes" id="UP001642464">
    <property type="component" value="Unassembled WGS sequence"/>
</dbReference>